<feature type="transmembrane region" description="Helical" evidence="6">
    <location>
        <begin position="181"/>
        <end position="198"/>
    </location>
</feature>
<dbReference type="EMBL" id="JBHLUU010000125">
    <property type="protein sequence ID" value="MFC0477883.1"/>
    <property type="molecule type" value="Genomic_DNA"/>
</dbReference>
<feature type="transmembrane region" description="Helical" evidence="6">
    <location>
        <begin position="12"/>
        <end position="33"/>
    </location>
</feature>
<sequence>MFAQFKRLGADSLLYAFMNVGTKLIAFIMLPVYTNYLPPSVYGVLDIVDRWTAMLTFLIIFGTDSALSFFYFDTKDKEKRLEHVRNVMYFRIFIVSILALLVLTAGPWISELLFKDRDYVSLLYISIGVLFVDTILVVVLMVLRFDFKTKKVVFFTVFKMLLVAILSYLVLRFFIRTPEGVLLGRISSSIIIAVLLLSSSIKYLKPKISFSSMKEMLKYAAPLVPASLAFWVLANASAFFLQAFYSTAEVGIYGAATKLATVITLLTSGVQMAWRPYSMSIKDKENSPLLFSKIYMGLLLLGMVGILAIATVMPYIIGILGDDYFHAYQYVALISAATFLNFYYMIISAGLFFTKKTSAISITFAIVAVINTILNITLIPLYSIWGAVAAYLIAYMVAIIFIFRKSQQSYYVPISFGKMSFLFSNMIAAVIAIIYVQEQDMSFVYILLAWLYVLVITGISRIDKDFKRKEMPAGQH</sequence>
<feature type="transmembrane region" description="Helical" evidence="6">
    <location>
        <begin position="415"/>
        <end position="436"/>
    </location>
</feature>
<comment type="subcellular location">
    <subcellularLocation>
        <location evidence="1">Cell membrane</location>
        <topology evidence="1">Multi-pass membrane protein</topology>
    </subcellularLocation>
</comment>
<feature type="transmembrane region" description="Helical" evidence="6">
    <location>
        <begin position="327"/>
        <end position="347"/>
    </location>
</feature>
<comment type="caution">
    <text evidence="7">The sequence shown here is derived from an EMBL/GenBank/DDBJ whole genome shotgun (WGS) entry which is preliminary data.</text>
</comment>
<feature type="transmembrane region" description="Helical" evidence="6">
    <location>
        <begin position="92"/>
        <end position="110"/>
    </location>
</feature>
<keyword evidence="8" id="KW-1185">Reference proteome</keyword>
<feature type="transmembrane region" description="Helical" evidence="6">
    <location>
        <begin position="251"/>
        <end position="274"/>
    </location>
</feature>
<feature type="transmembrane region" description="Helical" evidence="6">
    <location>
        <begin position="219"/>
        <end position="245"/>
    </location>
</feature>
<organism evidence="7 8">
    <name type="scientific">Robertmurraya beringensis</name>
    <dbReference type="NCBI Taxonomy" id="641660"/>
    <lineage>
        <taxon>Bacteria</taxon>
        <taxon>Bacillati</taxon>
        <taxon>Bacillota</taxon>
        <taxon>Bacilli</taxon>
        <taxon>Bacillales</taxon>
        <taxon>Bacillaceae</taxon>
        <taxon>Robertmurraya</taxon>
    </lineage>
</organism>
<keyword evidence="4 6" id="KW-1133">Transmembrane helix</keyword>
<evidence type="ECO:0000256" key="3">
    <source>
        <dbReference type="ARBA" id="ARBA00022692"/>
    </source>
</evidence>
<proteinExistence type="predicted"/>
<feature type="transmembrane region" description="Helical" evidence="6">
    <location>
        <begin position="295"/>
        <end position="321"/>
    </location>
</feature>
<feature type="transmembrane region" description="Helical" evidence="6">
    <location>
        <begin position="384"/>
        <end position="403"/>
    </location>
</feature>
<gene>
    <name evidence="7" type="ORF">ACFFHF_22095</name>
</gene>
<evidence type="ECO:0000256" key="1">
    <source>
        <dbReference type="ARBA" id="ARBA00004651"/>
    </source>
</evidence>
<feature type="transmembrane region" description="Helical" evidence="6">
    <location>
        <begin position="152"/>
        <end position="175"/>
    </location>
</feature>
<feature type="transmembrane region" description="Helical" evidence="6">
    <location>
        <begin position="122"/>
        <end position="145"/>
    </location>
</feature>
<reference evidence="7 8" key="1">
    <citation type="submission" date="2024-09" db="EMBL/GenBank/DDBJ databases">
        <authorList>
            <person name="Sun Q."/>
            <person name="Mori K."/>
        </authorList>
    </citation>
    <scope>NUCLEOTIDE SEQUENCE [LARGE SCALE GENOMIC DNA]</scope>
    <source>
        <strain evidence="7 8">CGMCC 1.9126</strain>
    </source>
</reference>
<dbReference type="InterPro" id="IPR050833">
    <property type="entry name" value="Poly_Biosynth_Transport"/>
</dbReference>
<evidence type="ECO:0000256" key="2">
    <source>
        <dbReference type="ARBA" id="ARBA00022475"/>
    </source>
</evidence>
<keyword evidence="3 6" id="KW-0812">Transmembrane</keyword>
<protein>
    <submittedName>
        <fullName evidence="7">Lipopolysaccharide biosynthesis protein</fullName>
    </submittedName>
</protein>
<evidence type="ECO:0000313" key="8">
    <source>
        <dbReference type="Proteomes" id="UP001589738"/>
    </source>
</evidence>
<keyword evidence="5 6" id="KW-0472">Membrane</keyword>
<evidence type="ECO:0000313" key="7">
    <source>
        <dbReference type="EMBL" id="MFC0477883.1"/>
    </source>
</evidence>
<keyword evidence="2" id="KW-1003">Cell membrane</keyword>
<dbReference type="RefSeq" id="WP_377059070.1">
    <property type="nucleotide sequence ID" value="NZ_JBHLUU010000125.1"/>
</dbReference>
<accession>A0ABV6L192</accession>
<dbReference type="Proteomes" id="UP001589738">
    <property type="component" value="Unassembled WGS sequence"/>
</dbReference>
<dbReference type="InterPro" id="IPR002797">
    <property type="entry name" value="Polysacc_synth"/>
</dbReference>
<feature type="transmembrane region" description="Helical" evidence="6">
    <location>
        <begin position="53"/>
        <end position="72"/>
    </location>
</feature>
<evidence type="ECO:0000256" key="4">
    <source>
        <dbReference type="ARBA" id="ARBA00022989"/>
    </source>
</evidence>
<dbReference type="Pfam" id="PF01943">
    <property type="entry name" value="Polysacc_synt"/>
    <property type="match status" value="1"/>
</dbReference>
<evidence type="ECO:0000256" key="6">
    <source>
        <dbReference type="SAM" id="Phobius"/>
    </source>
</evidence>
<evidence type="ECO:0000256" key="5">
    <source>
        <dbReference type="ARBA" id="ARBA00023136"/>
    </source>
</evidence>
<feature type="transmembrane region" description="Helical" evidence="6">
    <location>
        <begin position="442"/>
        <end position="462"/>
    </location>
</feature>
<dbReference type="PANTHER" id="PTHR30250:SF11">
    <property type="entry name" value="O-ANTIGEN TRANSPORTER-RELATED"/>
    <property type="match status" value="1"/>
</dbReference>
<name>A0ABV6L192_9BACI</name>
<dbReference type="PANTHER" id="PTHR30250">
    <property type="entry name" value="PST FAMILY PREDICTED COLANIC ACID TRANSPORTER"/>
    <property type="match status" value="1"/>
</dbReference>
<feature type="transmembrane region" description="Helical" evidence="6">
    <location>
        <begin position="359"/>
        <end position="378"/>
    </location>
</feature>